<gene>
    <name evidence="7" type="ORF">EV186_1031137</name>
</gene>
<dbReference type="Gene3D" id="3.40.140.10">
    <property type="entry name" value="Cytidine Deaminase, domain 2"/>
    <property type="match status" value="1"/>
</dbReference>
<dbReference type="OrthoDB" id="3375485at2"/>
<evidence type="ECO:0000256" key="5">
    <source>
        <dbReference type="ARBA" id="ARBA00023049"/>
    </source>
</evidence>
<dbReference type="RefSeq" id="WP_133851249.1">
    <property type="nucleotide sequence ID" value="NZ_SNXZ01000003.1"/>
</dbReference>
<evidence type="ECO:0000256" key="2">
    <source>
        <dbReference type="ARBA" id="ARBA00022723"/>
    </source>
</evidence>
<comment type="caution">
    <text evidence="7">The sequence shown here is derived from an EMBL/GenBank/DDBJ whole genome shotgun (WGS) entry which is preliminary data.</text>
</comment>
<dbReference type="Proteomes" id="UP000295444">
    <property type="component" value="Unassembled WGS sequence"/>
</dbReference>
<dbReference type="GO" id="GO:0046872">
    <property type="term" value="F:metal ion binding"/>
    <property type="evidence" value="ECO:0007669"/>
    <property type="project" value="UniProtKB-KW"/>
</dbReference>
<dbReference type="GO" id="GO:0008237">
    <property type="term" value="F:metallopeptidase activity"/>
    <property type="evidence" value="ECO:0007669"/>
    <property type="project" value="UniProtKB-KW"/>
</dbReference>
<dbReference type="GO" id="GO:0006508">
    <property type="term" value="P:proteolysis"/>
    <property type="evidence" value="ECO:0007669"/>
    <property type="project" value="UniProtKB-KW"/>
</dbReference>
<dbReference type="AlphaFoldDB" id="A0A4R6SEJ9"/>
<name>A0A4R6SEJ9_LABRH</name>
<keyword evidence="5" id="KW-0482">Metalloprotease</keyword>
<protein>
    <submittedName>
        <fullName evidence="7">JAB domain-containing protein similar to deubiquitination enzymes</fullName>
    </submittedName>
</protein>
<dbReference type="Pfam" id="PF14464">
    <property type="entry name" value="Prok-JAB"/>
    <property type="match status" value="1"/>
</dbReference>
<evidence type="ECO:0000313" key="7">
    <source>
        <dbReference type="EMBL" id="TDP98157.1"/>
    </source>
</evidence>
<evidence type="ECO:0000313" key="8">
    <source>
        <dbReference type="Proteomes" id="UP000295444"/>
    </source>
</evidence>
<evidence type="ECO:0000256" key="1">
    <source>
        <dbReference type="ARBA" id="ARBA00022670"/>
    </source>
</evidence>
<evidence type="ECO:0000256" key="4">
    <source>
        <dbReference type="ARBA" id="ARBA00022833"/>
    </source>
</evidence>
<dbReference type="EMBL" id="SNXZ01000003">
    <property type="protein sequence ID" value="TDP98157.1"/>
    <property type="molecule type" value="Genomic_DNA"/>
</dbReference>
<dbReference type="InterPro" id="IPR028090">
    <property type="entry name" value="JAB_dom_prok"/>
</dbReference>
<evidence type="ECO:0000256" key="3">
    <source>
        <dbReference type="ARBA" id="ARBA00022801"/>
    </source>
</evidence>
<keyword evidence="4" id="KW-0862">Zinc</keyword>
<feature type="domain" description="JAB" evidence="6">
    <location>
        <begin position="19"/>
        <end position="123"/>
    </location>
</feature>
<dbReference type="SUPFAM" id="SSF102712">
    <property type="entry name" value="JAB1/MPN domain"/>
    <property type="match status" value="1"/>
</dbReference>
<keyword evidence="8" id="KW-1185">Reference proteome</keyword>
<accession>A0A4R6SEJ9</accession>
<keyword evidence="1" id="KW-0645">Protease</keyword>
<sequence>MNNELTVTFAANVATTVKAITTAALPRETGGLLVGWWDLGTVFIKDAVEVVDPEATSVGWSRHQETAQRILDQTLEQIAHPWLGYVGDWHSHPKPCPPSDTDLRTLAQSSLQFTNPLILLVHAPPDTFEVRAAHTGQSCSPYVQYRTLQIMAD</sequence>
<reference evidence="7 8" key="1">
    <citation type="submission" date="2019-03" db="EMBL/GenBank/DDBJ databases">
        <title>Genomic Encyclopedia of Type Strains, Phase IV (KMG-IV): sequencing the most valuable type-strain genomes for metagenomic binning, comparative biology and taxonomic classification.</title>
        <authorList>
            <person name="Goeker M."/>
        </authorList>
    </citation>
    <scope>NUCLEOTIDE SEQUENCE [LARGE SCALE GENOMIC DNA]</scope>
    <source>
        <strain evidence="7 8">DSM 45361</strain>
    </source>
</reference>
<evidence type="ECO:0000259" key="6">
    <source>
        <dbReference type="Pfam" id="PF14464"/>
    </source>
</evidence>
<keyword evidence="3" id="KW-0378">Hydrolase</keyword>
<organism evidence="7 8">
    <name type="scientific">Labedaea rhizosphaerae</name>
    <dbReference type="NCBI Taxonomy" id="598644"/>
    <lineage>
        <taxon>Bacteria</taxon>
        <taxon>Bacillati</taxon>
        <taxon>Actinomycetota</taxon>
        <taxon>Actinomycetes</taxon>
        <taxon>Pseudonocardiales</taxon>
        <taxon>Pseudonocardiaceae</taxon>
        <taxon>Labedaea</taxon>
    </lineage>
</organism>
<keyword evidence="2" id="KW-0479">Metal-binding</keyword>
<proteinExistence type="predicted"/>